<reference evidence="2 3" key="1">
    <citation type="journal article" date="2013" name="Nature">
        <title>Insights into bilaterian evolution from three spiralian genomes.</title>
        <authorList>
            <person name="Simakov O."/>
            <person name="Marletaz F."/>
            <person name="Cho S.J."/>
            <person name="Edsinger-Gonzales E."/>
            <person name="Havlak P."/>
            <person name="Hellsten U."/>
            <person name="Kuo D.H."/>
            <person name="Larsson T."/>
            <person name="Lv J."/>
            <person name="Arendt D."/>
            <person name="Savage R."/>
            <person name="Osoegawa K."/>
            <person name="de Jong P."/>
            <person name="Grimwood J."/>
            <person name="Chapman J.A."/>
            <person name="Shapiro H."/>
            <person name="Aerts A."/>
            <person name="Otillar R.P."/>
            <person name="Terry A.Y."/>
            <person name="Boore J.L."/>
            <person name="Grigoriev I.V."/>
            <person name="Lindberg D.R."/>
            <person name="Seaver E.C."/>
            <person name="Weisblat D.A."/>
            <person name="Putnam N.H."/>
            <person name="Rokhsar D.S."/>
        </authorList>
    </citation>
    <scope>NUCLEOTIDE SEQUENCE [LARGE SCALE GENOMIC DNA]</scope>
</reference>
<proteinExistence type="predicted"/>
<dbReference type="OMA" id="ARCTQYF"/>
<feature type="coiled-coil region" evidence="1">
    <location>
        <begin position="469"/>
        <end position="496"/>
    </location>
</feature>
<dbReference type="GeneID" id="20251004"/>
<protein>
    <submittedName>
        <fullName evidence="2">Uncharacterized protein</fullName>
    </submittedName>
</protein>
<accession>V4AJ41</accession>
<keyword evidence="1" id="KW-0175">Coiled coil</keyword>
<name>V4AJ41_LOTGI</name>
<dbReference type="PANTHER" id="PTHR35838:SF1">
    <property type="entry name" value="TRICHOHYALIN-LIKE"/>
    <property type="match status" value="1"/>
</dbReference>
<dbReference type="AlphaFoldDB" id="V4AJ41"/>
<sequence>MTGNLAHSSKERKRSISSSFSCESFQIHALSSDDPLRSDLMYGQIELFEERVEMCFDRFDVTLFYSMVRQLSQQTSVYDITSVRQLRQVYDDEMTRFTHPSTRQTPRQLSKCLQYFTWFCKFLTYLRNLRISFNSRIFIPLFKYFQPHGSVPTGRRGSSFSTSSSLSKYSSNLSLTSNESGIMSDCGSLDNRVVSYADELQNGDDELDDAEAMTRLRVQSERALMLLTNEFKEIKSLYDTSDVKKVAQKLSFVKEQLEFNMDEDETIDTDLLSQESVRVVRHLNADEEIETLLRYIPDILFKFKMAAKLARQWMHMDDQRSRDLSSKLQKIMSLENRMSERLSKLVYDIKKHEATLEKDSEELQKLMTREERSTELSSTVTELDDRIKSIKDSLKLLRKEKIIITNKLVEAVKKRLKREYKTQKVLYESNRLRRYSSERQLATLQFRRDLAEADMHIEVGLKPHLIRSTNDLQDKVEKLEQIIEEERRKERTIKSALIPVHNDRQYLADIVYPHGLPPITEPVLPKYEASKQAYYIGTRRVSPGKANHVKTYRNVSRLPVPIRKKSQDVGVQVQDDLWDN</sequence>
<dbReference type="RefSeq" id="XP_009052245.1">
    <property type="nucleotide sequence ID" value="XM_009053997.1"/>
</dbReference>
<dbReference type="Proteomes" id="UP000030746">
    <property type="component" value="Unassembled WGS sequence"/>
</dbReference>
<evidence type="ECO:0000313" key="3">
    <source>
        <dbReference type="Proteomes" id="UP000030746"/>
    </source>
</evidence>
<dbReference type="CTD" id="20251004"/>
<dbReference type="OrthoDB" id="6121302at2759"/>
<gene>
    <name evidence="2" type="ORF">LOTGIDRAFT_239221</name>
</gene>
<feature type="coiled-coil region" evidence="1">
    <location>
        <begin position="349"/>
        <end position="400"/>
    </location>
</feature>
<evidence type="ECO:0000256" key="1">
    <source>
        <dbReference type="SAM" id="Coils"/>
    </source>
</evidence>
<evidence type="ECO:0000313" key="2">
    <source>
        <dbReference type="EMBL" id="ESO97087.1"/>
    </source>
</evidence>
<keyword evidence="3" id="KW-1185">Reference proteome</keyword>
<dbReference type="EMBL" id="KB201346">
    <property type="protein sequence ID" value="ESO97087.1"/>
    <property type="molecule type" value="Genomic_DNA"/>
</dbReference>
<dbReference type="PANTHER" id="PTHR35838">
    <property type="entry name" value="CHROMOSOME 21, WHOLE GENOME SHOTGUN SEQUENCE"/>
    <property type="match status" value="1"/>
</dbReference>
<dbReference type="HOGENOM" id="CLU_468731_0_0_1"/>
<organism evidence="2 3">
    <name type="scientific">Lottia gigantea</name>
    <name type="common">Giant owl limpet</name>
    <dbReference type="NCBI Taxonomy" id="225164"/>
    <lineage>
        <taxon>Eukaryota</taxon>
        <taxon>Metazoa</taxon>
        <taxon>Spiralia</taxon>
        <taxon>Lophotrochozoa</taxon>
        <taxon>Mollusca</taxon>
        <taxon>Gastropoda</taxon>
        <taxon>Patellogastropoda</taxon>
        <taxon>Lottioidea</taxon>
        <taxon>Lottiidae</taxon>
        <taxon>Lottia</taxon>
    </lineage>
</organism>
<dbReference type="KEGG" id="lgi:LOTGIDRAFT_239221"/>